<dbReference type="AlphaFoldDB" id="A0A1Y2C4U9"/>
<organism evidence="2 3">
    <name type="scientific">Rhizoclosmatium globosum</name>
    <dbReference type="NCBI Taxonomy" id="329046"/>
    <lineage>
        <taxon>Eukaryota</taxon>
        <taxon>Fungi</taxon>
        <taxon>Fungi incertae sedis</taxon>
        <taxon>Chytridiomycota</taxon>
        <taxon>Chytridiomycota incertae sedis</taxon>
        <taxon>Chytridiomycetes</taxon>
        <taxon>Chytridiales</taxon>
        <taxon>Chytriomycetaceae</taxon>
        <taxon>Rhizoclosmatium</taxon>
    </lineage>
</organism>
<feature type="compositionally biased region" description="Low complexity" evidence="1">
    <location>
        <begin position="321"/>
        <end position="340"/>
    </location>
</feature>
<keyword evidence="3" id="KW-1185">Reference proteome</keyword>
<evidence type="ECO:0000313" key="3">
    <source>
        <dbReference type="Proteomes" id="UP000193642"/>
    </source>
</evidence>
<sequence length="455" mass="48812">MLAAVKALQAGGVLGVSNTSQQSRRKSLSFGRDSISAGPDLGSILRNTSMSSSIGAMGFDDVDRTHSLLLSDDQLRASMPKRVDPRQMIEFGGKKFNLAILKKRAFTQCTVKVTKNFRSILQSTEFDKFLLSAAHYVRWYVQVLHLEKQGYSLLPRTASSAGSQISSASREEDTSSGGASARRQSIFRPIFVEDGGGSVEREVAVETRDEKLKELADAYCYLLLLVAKNTTEPARERAYFECIYAFTKDIVGQLININAYTIPLETELNRLFRGDLFCGTDCQDSLRNTPVTKRRVSIVAVTKDLWGGTGGGAAGSGSRGGSRPPSGKRPSSGKRPGSGTQVLGSKRPVETSGASKFKAKAMMLGKLSGLTKPPRPDIFGSEDGAAPGLPSASVFGKAAAGEVDKLLPPLQVKAPGSASTTKPIARKRMTLGEIRVARSPLVNAILPAPPKFMFT</sequence>
<dbReference type="OrthoDB" id="2142473at2759"/>
<feature type="compositionally biased region" description="Gly residues" evidence="1">
    <location>
        <begin position="309"/>
        <end position="320"/>
    </location>
</feature>
<evidence type="ECO:0000256" key="1">
    <source>
        <dbReference type="SAM" id="MobiDB-lite"/>
    </source>
</evidence>
<name>A0A1Y2C4U9_9FUNG</name>
<dbReference type="EMBL" id="MCGO01000032">
    <property type="protein sequence ID" value="ORY41345.1"/>
    <property type="molecule type" value="Genomic_DNA"/>
</dbReference>
<evidence type="ECO:0000313" key="2">
    <source>
        <dbReference type="EMBL" id="ORY41345.1"/>
    </source>
</evidence>
<comment type="caution">
    <text evidence="2">The sequence shown here is derived from an EMBL/GenBank/DDBJ whole genome shotgun (WGS) entry which is preliminary data.</text>
</comment>
<feature type="region of interest" description="Disordered" evidence="1">
    <location>
        <begin position="309"/>
        <end position="355"/>
    </location>
</feature>
<accession>A0A1Y2C4U9</accession>
<proteinExistence type="predicted"/>
<protein>
    <submittedName>
        <fullName evidence="2">Uncharacterized protein</fullName>
    </submittedName>
</protein>
<gene>
    <name evidence="2" type="ORF">BCR33DRAFT_718958</name>
</gene>
<reference evidence="2 3" key="1">
    <citation type="submission" date="2016-07" db="EMBL/GenBank/DDBJ databases">
        <title>Pervasive Adenine N6-methylation of Active Genes in Fungi.</title>
        <authorList>
            <consortium name="DOE Joint Genome Institute"/>
            <person name="Mondo S.J."/>
            <person name="Dannebaum R.O."/>
            <person name="Kuo R.C."/>
            <person name="Labutti K."/>
            <person name="Haridas S."/>
            <person name="Kuo A."/>
            <person name="Salamov A."/>
            <person name="Ahrendt S.R."/>
            <person name="Lipzen A."/>
            <person name="Sullivan W."/>
            <person name="Andreopoulos W.B."/>
            <person name="Clum A."/>
            <person name="Lindquist E."/>
            <person name="Daum C."/>
            <person name="Ramamoorthy G.K."/>
            <person name="Gryganskyi A."/>
            <person name="Culley D."/>
            <person name="Magnuson J.K."/>
            <person name="James T.Y."/>
            <person name="O'Malley M.A."/>
            <person name="Stajich J.E."/>
            <person name="Spatafora J.W."/>
            <person name="Visel A."/>
            <person name="Grigoriev I.V."/>
        </authorList>
    </citation>
    <scope>NUCLEOTIDE SEQUENCE [LARGE SCALE GENOMIC DNA]</scope>
    <source>
        <strain evidence="2 3">JEL800</strain>
    </source>
</reference>
<dbReference type="Proteomes" id="UP000193642">
    <property type="component" value="Unassembled WGS sequence"/>
</dbReference>